<reference evidence="2 3" key="1">
    <citation type="submission" date="2019-06" db="EMBL/GenBank/DDBJ databases">
        <title>Paenimaribius caenipelagi gen. nov., sp. nov., isolated from a tidal flat.</title>
        <authorList>
            <person name="Yoon J.-H."/>
        </authorList>
    </citation>
    <scope>NUCLEOTIDE SEQUENCE [LARGE SCALE GENOMIC DNA]</scope>
    <source>
        <strain evidence="2 3">JBTF-M29</strain>
    </source>
</reference>
<name>A0A547Q8A5_9RHOB</name>
<dbReference type="Proteomes" id="UP000318590">
    <property type="component" value="Unassembled WGS sequence"/>
</dbReference>
<keyword evidence="2" id="KW-0808">Transferase</keyword>
<proteinExistence type="predicted"/>
<protein>
    <submittedName>
        <fullName evidence="2">GNAT family N-acetyltransferase</fullName>
    </submittedName>
</protein>
<dbReference type="OrthoDB" id="187903at2"/>
<accession>A0A547Q8A5</accession>
<evidence type="ECO:0000313" key="2">
    <source>
        <dbReference type="EMBL" id="TRD22617.1"/>
    </source>
</evidence>
<organism evidence="2 3">
    <name type="scientific">Palleronia caenipelagi</name>
    <dbReference type="NCBI Taxonomy" id="2489174"/>
    <lineage>
        <taxon>Bacteria</taxon>
        <taxon>Pseudomonadati</taxon>
        <taxon>Pseudomonadota</taxon>
        <taxon>Alphaproteobacteria</taxon>
        <taxon>Rhodobacterales</taxon>
        <taxon>Roseobacteraceae</taxon>
        <taxon>Palleronia</taxon>
    </lineage>
</organism>
<gene>
    <name evidence="2" type="ORF">FEV53_04160</name>
</gene>
<dbReference type="Gene3D" id="3.40.630.30">
    <property type="match status" value="1"/>
</dbReference>
<dbReference type="Pfam" id="PF00583">
    <property type="entry name" value="Acetyltransf_1"/>
    <property type="match status" value="1"/>
</dbReference>
<dbReference type="GO" id="GO:0016747">
    <property type="term" value="F:acyltransferase activity, transferring groups other than amino-acyl groups"/>
    <property type="evidence" value="ECO:0007669"/>
    <property type="project" value="InterPro"/>
</dbReference>
<dbReference type="PROSITE" id="PS51186">
    <property type="entry name" value="GNAT"/>
    <property type="match status" value="1"/>
</dbReference>
<evidence type="ECO:0000259" key="1">
    <source>
        <dbReference type="PROSITE" id="PS51186"/>
    </source>
</evidence>
<comment type="caution">
    <text evidence="2">The sequence shown here is derived from an EMBL/GenBank/DDBJ whole genome shotgun (WGS) entry which is preliminary data.</text>
</comment>
<sequence length="194" mass="21931">MTPRCETLTGAAISSAIEDLARLRTEVFRDWPYLYDGDPANESKYLRSYRNTPNAILIAAMDGDRVVGCATGMPLSHHQDARDLPLTDLGLRLEDVFYCAESVLLPEYRGRGLGHVFFDRREAHAKALGFKTALFCAVERPDSHPARPQNARSLAPFWKGRGYTPRDAFVRMHWTDLGDNGPSKKQLRVWTHDL</sequence>
<dbReference type="InterPro" id="IPR016181">
    <property type="entry name" value="Acyl_CoA_acyltransferase"/>
</dbReference>
<feature type="domain" description="N-acetyltransferase" evidence="1">
    <location>
        <begin position="11"/>
        <end position="188"/>
    </location>
</feature>
<dbReference type="CDD" id="cd04301">
    <property type="entry name" value="NAT_SF"/>
    <property type="match status" value="1"/>
</dbReference>
<evidence type="ECO:0000313" key="3">
    <source>
        <dbReference type="Proteomes" id="UP000318590"/>
    </source>
</evidence>
<dbReference type="AlphaFoldDB" id="A0A547Q8A5"/>
<dbReference type="EMBL" id="VFSV01000005">
    <property type="protein sequence ID" value="TRD22617.1"/>
    <property type="molecule type" value="Genomic_DNA"/>
</dbReference>
<dbReference type="InterPro" id="IPR000182">
    <property type="entry name" value="GNAT_dom"/>
</dbReference>
<keyword evidence="3" id="KW-1185">Reference proteome</keyword>
<dbReference type="SUPFAM" id="SSF55729">
    <property type="entry name" value="Acyl-CoA N-acyltransferases (Nat)"/>
    <property type="match status" value="1"/>
</dbReference>
<dbReference type="RefSeq" id="WP_142833561.1">
    <property type="nucleotide sequence ID" value="NZ_VFSV01000005.1"/>
</dbReference>